<dbReference type="PANTHER" id="PTHR43385">
    <property type="entry name" value="RIBOFLAVIN TRANSPORTER RIBJ"/>
    <property type="match status" value="1"/>
</dbReference>
<keyword evidence="9" id="KW-1185">Reference proteome</keyword>
<dbReference type="EMBL" id="WLZY01000005">
    <property type="protein sequence ID" value="NDL58401.1"/>
    <property type="molecule type" value="Genomic_DNA"/>
</dbReference>
<keyword evidence="3 6" id="KW-0812">Transmembrane</keyword>
<comment type="subcellular location">
    <subcellularLocation>
        <location evidence="1">Cell membrane</location>
        <topology evidence="1">Multi-pass membrane protein</topology>
    </subcellularLocation>
</comment>
<protein>
    <submittedName>
        <fullName evidence="8">MFS transporter</fullName>
    </submittedName>
</protein>
<feature type="transmembrane region" description="Helical" evidence="6">
    <location>
        <begin position="191"/>
        <end position="211"/>
    </location>
</feature>
<evidence type="ECO:0000256" key="4">
    <source>
        <dbReference type="ARBA" id="ARBA00022989"/>
    </source>
</evidence>
<feature type="transmembrane region" description="Helical" evidence="6">
    <location>
        <begin position="100"/>
        <end position="118"/>
    </location>
</feature>
<dbReference type="PANTHER" id="PTHR43385:SF1">
    <property type="entry name" value="RIBOFLAVIN TRANSPORTER RIBJ"/>
    <property type="match status" value="1"/>
</dbReference>
<feature type="transmembrane region" description="Helical" evidence="6">
    <location>
        <begin position="318"/>
        <end position="338"/>
    </location>
</feature>
<feature type="transmembrane region" description="Helical" evidence="6">
    <location>
        <begin position="279"/>
        <end position="298"/>
    </location>
</feature>
<dbReference type="PROSITE" id="PS50850">
    <property type="entry name" value="MFS"/>
    <property type="match status" value="1"/>
</dbReference>
<dbReference type="GO" id="GO:0005886">
    <property type="term" value="C:plasma membrane"/>
    <property type="evidence" value="ECO:0007669"/>
    <property type="project" value="UniProtKB-SubCell"/>
</dbReference>
<evidence type="ECO:0000256" key="2">
    <source>
        <dbReference type="ARBA" id="ARBA00022448"/>
    </source>
</evidence>
<reference evidence="8 9" key="1">
    <citation type="submission" date="2019-11" db="EMBL/GenBank/DDBJ databases">
        <authorList>
            <person name="Li X.-J."/>
            <person name="Feng X.-M."/>
        </authorList>
    </citation>
    <scope>NUCLEOTIDE SEQUENCE [LARGE SCALE GENOMIC DNA]</scope>
    <source>
        <strain evidence="8 9">XMNu-373</strain>
    </source>
</reference>
<evidence type="ECO:0000256" key="5">
    <source>
        <dbReference type="ARBA" id="ARBA00023136"/>
    </source>
</evidence>
<keyword evidence="4 6" id="KW-1133">Transmembrane helix</keyword>
<dbReference type="InterPro" id="IPR011701">
    <property type="entry name" value="MFS"/>
</dbReference>
<keyword evidence="5 6" id="KW-0472">Membrane</keyword>
<evidence type="ECO:0000313" key="9">
    <source>
        <dbReference type="Proteomes" id="UP000460435"/>
    </source>
</evidence>
<dbReference type="InterPro" id="IPR052983">
    <property type="entry name" value="MFS_Riboflavin_Transporter"/>
</dbReference>
<gene>
    <name evidence="8" type="ORF">F7O44_15135</name>
</gene>
<feature type="domain" description="Major facilitator superfamily (MFS) profile" evidence="7">
    <location>
        <begin position="1"/>
        <end position="370"/>
    </location>
</feature>
<evidence type="ECO:0000259" key="7">
    <source>
        <dbReference type="PROSITE" id="PS50850"/>
    </source>
</evidence>
<evidence type="ECO:0000313" key="8">
    <source>
        <dbReference type="EMBL" id="NDL58401.1"/>
    </source>
</evidence>
<comment type="caution">
    <text evidence="8">The sequence shown here is derived from an EMBL/GenBank/DDBJ whole genome shotgun (WGS) entry which is preliminary data.</text>
</comment>
<dbReference type="Pfam" id="PF07690">
    <property type="entry name" value="MFS_1"/>
    <property type="match status" value="1"/>
</dbReference>
<evidence type="ECO:0000256" key="3">
    <source>
        <dbReference type="ARBA" id="ARBA00022692"/>
    </source>
</evidence>
<sequence length="376" mass="38680">MMADLGISRSAISTAYLIGTLVGALIMPWIGRALDRYGVRRTMATIGAAFGGVLVSLAAVSEIVGLTAGFAGIRMAGQGALSLTATTATALWFTRRRGTAMGIVSALGAVGISMTPLVMEGFIASHGWRLAWAVEGVAIWLVVIPIALLGMRDRPADLGQLPDGDTPSSDSNADRNAAWGATVAQAVRAPYFWVVTGGVAACGLLSTAVNFHQISLLSERGLSTTAAAGNFLWQTIAMLLATLAVGALTDRVRPRWLIVGAMLSLSAGLVWGTQITPGMSAVIFGALLGGAGGGMRVLEAATFPRYFGTAHLGSIRGLVTAISVGSTAFGPLIYAYAYQVAGSYTTVLLATAPIPVLIAIAALLVRPPAPAVRSRL</sequence>
<dbReference type="Gene3D" id="1.20.1250.20">
    <property type="entry name" value="MFS general substrate transporter like domains"/>
    <property type="match status" value="2"/>
</dbReference>
<dbReference type="SUPFAM" id="SSF103473">
    <property type="entry name" value="MFS general substrate transporter"/>
    <property type="match status" value="1"/>
</dbReference>
<feature type="transmembrane region" description="Helical" evidence="6">
    <location>
        <begin position="12"/>
        <end position="31"/>
    </location>
</feature>
<dbReference type="AlphaFoldDB" id="A0A7K3M508"/>
<feature type="transmembrane region" description="Helical" evidence="6">
    <location>
        <begin position="43"/>
        <end position="69"/>
    </location>
</feature>
<accession>A0A7K3M508</accession>
<name>A0A7K3M508_9ACTN</name>
<evidence type="ECO:0000256" key="6">
    <source>
        <dbReference type="SAM" id="Phobius"/>
    </source>
</evidence>
<feature type="transmembrane region" description="Helical" evidence="6">
    <location>
        <begin position="130"/>
        <end position="151"/>
    </location>
</feature>
<keyword evidence="2" id="KW-0813">Transport</keyword>
<feature type="transmembrane region" description="Helical" evidence="6">
    <location>
        <begin position="231"/>
        <end position="249"/>
    </location>
</feature>
<feature type="transmembrane region" description="Helical" evidence="6">
    <location>
        <begin position="256"/>
        <end position="273"/>
    </location>
</feature>
<organism evidence="8 9">
    <name type="scientific">Phytoactinopolyspora mesophila</name>
    <dbReference type="NCBI Taxonomy" id="2650750"/>
    <lineage>
        <taxon>Bacteria</taxon>
        <taxon>Bacillati</taxon>
        <taxon>Actinomycetota</taxon>
        <taxon>Actinomycetes</taxon>
        <taxon>Jiangellales</taxon>
        <taxon>Jiangellaceae</taxon>
        <taxon>Phytoactinopolyspora</taxon>
    </lineage>
</organism>
<dbReference type="Proteomes" id="UP000460435">
    <property type="component" value="Unassembled WGS sequence"/>
</dbReference>
<dbReference type="InterPro" id="IPR036259">
    <property type="entry name" value="MFS_trans_sf"/>
</dbReference>
<dbReference type="GO" id="GO:0022857">
    <property type="term" value="F:transmembrane transporter activity"/>
    <property type="evidence" value="ECO:0007669"/>
    <property type="project" value="InterPro"/>
</dbReference>
<proteinExistence type="predicted"/>
<dbReference type="InterPro" id="IPR020846">
    <property type="entry name" value="MFS_dom"/>
</dbReference>
<evidence type="ECO:0000256" key="1">
    <source>
        <dbReference type="ARBA" id="ARBA00004651"/>
    </source>
</evidence>
<feature type="transmembrane region" description="Helical" evidence="6">
    <location>
        <begin position="344"/>
        <end position="365"/>
    </location>
</feature>